<evidence type="ECO:0000256" key="1">
    <source>
        <dbReference type="SAM" id="MobiDB-lite"/>
    </source>
</evidence>
<feature type="compositionally biased region" description="Polar residues" evidence="1">
    <location>
        <begin position="239"/>
        <end position="252"/>
    </location>
</feature>
<protein>
    <submittedName>
        <fullName evidence="3">Uncharacterized protein</fullName>
    </submittedName>
</protein>
<accession>A0AA40BE59</accession>
<comment type="caution">
    <text evidence="3">The sequence shown here is derived from an EMBL/GenBank/DDBJ whole genome shotgun (WGS) entry which is preliminary data.</text>
</comment>
<gene>
    <name evidence="3" type="ORF">B0T21DRAFT_369254</name>
</gene>
<dbReference type="EMBL" id="JAUKTV010000008">
    <property type="protein sequence ID" value="KAK0732587.1"/>
    <property type="molecule type" value="Genomic_DNA"/>
</dbReference>
<dbReference type="PANTHER" id="PTHR38122:SF1">
    <property type="entry name" value="GLYCOPROTEIN X"/>
    <property type="match status" value="1"/>
</dbReference>
<dbReference type="AlphaFoldDB" id="A0AA40BE59"/>
<name>A0AA40BE59_9PEZI</name>
<evidence type="ECO:0000313" key="4">
    <source>
        <dbReference type="Proteomes" id="UP001172159"/>
    </source>
</evidence>
<keyword evidence="2" id="KW-0812">Transmembrane</keyword>
<proteinExistence type="predicted"/>
<keyword evidence="2" id="KW-0472">Membrane</keyword>
<organism evidence="3 4">
    <name type="scientific">Apiosordaria backusii</name>
    <dbReference type="NCBI Taxonomy" id="314023"/>
    <lineage>
        <taxon>Eukaryota</taxon>
        <taxon>Fungi</taxon>
        <taxon>Dikarya</taxon>
        <taxon>Ascomycota</taxon>
        <taxon>Pezizomycotina</taxon>
        <taxon>Sordariomycetes</taxon>
        <taxon>Sordariomycetidae</taxon>
        <taxon>Sordariales</taxon>
        <taxon>Lasiosphaeriaceae</taxon>
        <taxon>Apiosordaria</taxon>
    </lineage>
</organism>
<feature type="compositionally biased region" description="Low complexity" evidence="1">
    <location>
        <begin position="253"/>
        <end position="269"/>
    </location>
</feature>
<evidence type="ECO:0000313" key="3">
    <source>
        <dbReference type="EMBL" id="KAK0732587.1"/>
    </source>
</evidence>
<feature type="region of interest" description="Disordered" evidence="1">
    <location>
        <begin position="153"/>
        <end position="190"/>
    </location>
</feature>
<keyword evidence="4" id="KW-1185">Reference proteome</keyword>
<dbReference type="PANTHER" id="PTHR38122">
    <property type="entry name" value="GLYCOPROTEIN X"/>
    <property type="match status" value="1"/>
</dbReference>
<dbReference type="Proteomes" id="UP001172159">
    <property type="component" value="Unassembled WGS sequence"/>
</dbReference>
<feature type="region of interest" description="Disordered" evidence="1">
    <location>
        <begin position="239"/>
        <end position="277"/>
    </location>
</feature>
<keyword evidence="2" id="KW-1133">Transmembrane helix</keyword>
<sequence length="429" mass="46051">MKQSKVRSHLWSRQLGEGSSSVPSVCYPSCDSAYLEAQRTGRDPELCEEDSVFFAILSDCRACIEENTSDPEAVERNYLTPNFQQWLDYCNSLPAETVISTRTAETQVTETLIPPSNDPGLPVTSSQATVVAPIPSTKPPAPAPIETSIWTSIKSDTPNAPSLGEPLDLPATERSTGKNTGNPKATAPFSVSISASAPPAAGGNIIETTFSRSIRTLASDSLEPDATNSRETAVLNSLGTTASNSLSTPISGSPTNPTSDSPNDPTSTSLPPPTPNSLDTPTLTGIIAGSVIAALFLLAGIIYLIRPRRQQNKTPSSSDTWPGGKAQLHGKSLTPRPPPPELLDTWFRELGADSSARGPSGGLSYAELGELRALRELRDLRELCELRELRELRELSASTGMVELEKTYDLPRYELDGGGYKERKERRSI</sequence>
<feature type="region of interest" description="Disordered" evidence="1">
    <location>
        <begin position="309"/>
        <end position="342"/>
    </location>
</feature>
<feature type="compositionally biased region" description="Polar residues" evidence="1">
    <location>
        <begin position="173"/>
        <end position="183"/>
    </location>
</feature>
<feature type="transmembrane region" description="Helical" evidence="2">
    <location>
        <begin position="283"/>
        <end position="305"/>
    </location>
</feature>
<reference evidence="3" key="1">
    <citation type="submission" date="2023-06" db="EMBL/GenBank/DDBJ databases">
        <title>Genome-scale phylogeny and comparative genomics of the fungal order Sordariales.</title>
        <authorList>
            <consortium name="Lawrence Berkeley National Laboratory"/>
            <person name="Hensen N."/>
            <person name="Bonometti L."/>
            <person name="Westerberg I."/>
            <person name="Brannstrom I.O."/>
            <person name="Guillou S."/>
            <person name="Cros-Aarteil S."/>
            <person name="Calhoun S."/>
            <person name="Haridas S."/>
            <person name="Kuo A."/>
            <person name="Mondo S."/>
            <person name="Pangilinan J."/>
            <person name="Riley R."/>
            <person name="Labutti K."/>
            <person name="Andreopoulos B."/>
            <person name="Lipzen A."/>
            <person name="Chen C."/>
            <person name="Yanf M."/>
            <person name="Daum C."/>
            <person name="Ng V."/>
            <person name="Clum A."/>
            <person name="Steindorff A."/>
            <person name="Ohm R."/>
            <person name="Martin F."/>
            <person name="Silar P."/>
            <person name="Natvig D."/>
            <person name="Lalanne C."/>
            <person name="Gautier V."/>
            <person name="Ament-Velasquez S.L."/>
            <person name="Kruys A."/>
            <person name="Hutchinson M.I."/>
            <person name="Powell A.J."/>
            <person name="Barry K."/>
            <person name="Miller A.N."/>
            <person name="Grigoriev I.V."/>
            <person name="Debuchy R."/>
            <person name="Gladieux P."/>
            <person name="Thoren M.H."/>
            <person name="Johannesson H."/>
        </authorList>
    </citation>
    <scope>NUCLEOTIDE SEQUENCE</scope>
    <source>
        <strain evidence="3">CBS 540.89</strain>
    </source>
</reference>
<evidence type="ECO:0000256" key="2">
    <source>
        <dbReference type="SAM" id="Phobius"/>
    </source>
</evidence>